<dbReference type="EMBL" id="BTSY01000004">
    <property type="protein sequence ID" value="GMT21743.1"/>
    <property type="molecule type" value="Genomic_DNA"/>
</dbReference>
<dbReference type="InterPro" id="IPR012942">
    <property type="entry name" value="SRR1-like"/>
</dbReference>
<feature type="domain" description="SRR1-like" evidence="2">
    <location>
        <begin position="73"/>
        <end position="237"/>
    </location>
</feature>
<dbReference type="Proteomes" id="UP001432322">
    <property type="component" value="Unassembled WGS sequence"/>
</dbReference>
<gene>
    <name evidence="3" type="ORF">PFISCL1PPCAC_13040</name>
</gene>
<evidence type="ECO:0000256" key="1">
    <source>
        <dbReference type="SAM" id="MobiDB-lite"/>
    </source>
</evidence>
<evidence type="ECO:0000313" key="3">
    <source>
        <dbReference type="EMBL" id="GMT21743.1"/>
    </source>
</evidence>
<evidence type="ECO:0000313" key="4">
    <source>
        <dbReference type="Proteomes" id="UP001432322"/>
    </source>
</evidence>
<accession>A0AAV5VTQ2</accession>
<dbReference type="AlphaFoldDB" id="A0AAV5VTQ2"/>
<comment type="caution">
    <text evidence="3">The sequence shown here is derived from an EMBL/GenBank/DDBJ whole genome shotgun (WGS) entry which is preliminary data.</text>
</comment>
<proteinExistence type="predicted"/>
<keyword evidence="4" id="KW-1185">Reference proteome</keyword>
<organism evidence="3 4">
    <name type="scientific">Pristionchus fissidentatus</name>
    <dbReference type="NCBI Taxonomy" id="1538716"/>
    <lineage>
        <taxon>Eukaryota</taxon>
        <taxon>Metazoa</taxon>
        <taxon>Ecdysozoa</taxon>
        <taxon>Nematoda</taxon>
        <taxon>Chromadorea</taxon>
        <taxon>Rhabditida</taxon>
        <taxon>Rhabditina</taxon>
        <taxon>Diplogasteromorpha</taxon>
        <taxon>Diplogasteroidea</taxon>
        <taxon>Neodiplogasteridae</taxon>
        <taxon>Pristionchus</taxon>
    </lineage>
</organism>
<evidence type="ECO:0000259" key="2">
    <source>
        <dbReference type="Pfam" id="PF07985"/>
    </source>
</evidence>
<sequence>MEDDGFTRVWRSKKQRTAGTAAGKGGRKTAPCPSRVDGDATEVEEAMRRANERMEKDGGELLAWTRREMDKALRGRPVAQVLILGNGNFDGALEPGAAQLALALRVAESFPSASLHFQDPQCTAVECDWLRARRVDVRSGQDMQPPQMHNEDAVRLVFFIHNPHGLMEELLSSDWESGGTARSVLLCNDYGGWTADEFEQSIDGRMPATCEFVRQAKIVRLPTYEPFPSAFHHTALIYQPEDVQLQAAVN</sequence>
<reference evidence="3" key="1">
    <citation type="submission" date="2023-10" db="EMBL/GenBank/DDBJ databases">
        <title>Genome assembly of Pristionchus species.</title>
        <authorList>
            <person name="Yoshida K."/>
            <person name="Sommer R.J."/>
        </authorList>
    </citation>
    <scope>NUCLEOTIDE SEQUENCE</scope>
    <source>
        <strain evidence="3">RS5133</strain>
    </source>
</reference>
<feature type="region of interest" description="Disordered" evidence="1">
    <location>
        <begin position="1"/>
        <end position="40"/>
    </location>
</feature>
<dbReference type="Pfam" id="PF07985">
    <property type="entry name" value="SRR1"/>
    <property type="match status" value="1"/>
</dbReference>
<protein>
    <recommendedName>
        <fullName evidence="2">SRR1-like domain-containing protein</fullName>
    </recommendedName>
</protein>
<name>A0AAV5VTQ2_9BILA</name>